<name>A0ABU7B595_9TELE</name>
<evidence type="ECO:0008006" key="4">
    <source>
        <dbReference type="Google" id="ProtNLM"/>
    </source>
</evidence>
<feature type="region of interest" description="Disordered" evidence="1">
    <location>
        <begin position="97"/>
        <end position="153"/>
    </location>
</feature>
<feature type="region of interest" description="Disordered" evidence="1">
    <location>
        <begin position="1"/>
        <end position="39"/>
    </location>
</feature>
<dbReference type="Proteomes" id="UP001345963">
    <property type="component" value="Unassembled WGS sequence"/>
</dbReference>
<protein>
    <recommendedName>
        <fullName evidence="4">Involucrin</fullName>
    </recommendedName>
</protein>
<evidence type="ECO:0000313" key="3">
    <source>
        <dbReference type="Proteomes" id="UP001345963"/>
    </source>
</evidence>
<organism evidence="2 3">
    <name type="scientific">Ataeniobius toweri</name>
    <dbReference type="NCBI Taxonomy" id="208326"/>
    <lineage>
        <taxon>Eukaryota</taxon>
        <taxon>Metazoa</taxon>
        <taxon>Chordata</taxon>
        <taxon>Craniata</taxon>
        <taxon>Vertebrata</taxon>
        <taxon>Euteleostomi</taxon>
        <taxon>Actinopterygii</taxon>
        <taxon>Neopterygii</taxon>
        <taxon>Teleostei</taxon>
        <taxon>Neoteleostei</taxon>
        <taxon>Acanthomorphata</taxon>
        <taxon>Ovalentaria</taxon>
        <taxon>Atherinomorphae</taxon>
        <taxon>Cyprinodontiformes</taxon>
        <taxon>Goodeidae</taxon>
        <taxon>Ataeniobius</taxon>
    </lineage>
</organism>
<comment type="caution">
    <text evidence="2">The sequence shown here is derived from an EMBL/GenBank/DDBJ whole genome shotgun (WGS) entry which is preliminary data.</text>
</comment>
<feature type="compositionally biased region" description="Basic and acidic residues" evidence="1">
    <location>
        <begin position="12"/>
        <end position="29"/>
    </location>
</feature>
<evidence type="ECO:0000313" key="2">
    <source>
        <dbReference type="EMBL" id="MED6245636.1"/>
    </source>
</evidence>
<evidence type="ECO:0000256" key="1">
    <source>
        <dbReference type="SAM" id="MobiDB-lite"/>
    </source>
</evidence>
<sequence length="153" mass="18290">MQETQGEVEPLQMKEEQEKHEPLQIKYEQEELEPQQMQENQDELEVICVKEELQESELPHIKDEQEELCINLEKKEFEPKQDTEMFIVNLAYKNKKNREQELSRDQISSEPQNQNQERSIHEKSGSSRGEELRQNKKCQEIRGHNENVDSPEK</sequence>
<accession>A0ABU7B595</accession>
<dbReference type="EMBL" id="JAHUTI010040993">
    <property type="protein sequence ID" value="MED6245636.1"/>
    <property type="molecule type" value="Genomic_DNA"/>
</dbReference>
<feature type="compositionally biased region" description="Polar residues" evidence="1">
    <location>
        <begin position="105"/>
        <end position="117"/>
    </location>
</feature>
<reference evidence="2 3" key="1">
    <citation type="submission" date="2021-07" db="EMBL/GenBank/DDBJ databases">
        <authorList>
            <person name="Palmer J.M."/>
        </authorList>
    </citation>
    <scope>NUCLEOTIDE SEQUENCE [LARGE SCALE GENOMIC DNA]</scope>
    <source>
        <strain evidence="2 3">AT_MEX2019</strain>
        <tissue evidence="2">Muscle</tissue>
    </source>
</reference>
<gene>
    <name evidence="2" type="ORF">ATANTOWER_005858</name>
</gene>
<feature type="compositionally biased region" description="Basic and acidic residues" evidence="1">
    <location>
        <begin position="118"/>
        <end position="153"/>
    </location>
</feature>
<proteinExistence type="predicted"/>
<keyword evidence="3" id="KW-1185">Reference proteome</keyword>